<dbReference type="EMBL" id="CP015118">
    <property type="protein sequence ID" value="ARN23819.1"/>
    <property type="molecule type" value="Genomic_DNA"/>
</dbReference>
<dbReference type="InterPro" id="IPR007401">
    <property type="entry name" value="DUF454"/>
</dbReference>
<evidence type="ECO:0000256" key="1">
    <source>
        <dbReference type="SAM" id="Phobius"/>
    </source>
</evidence>
<feature type="transmembrane region" description="Helical" evidence="1">
    <location>
        <begin position="6"/>
        <end position="33"/>
    </location>
</feature>
<proteinExistence type="predicted"/>
<accession>A0A1W6LHW4</accession>
<sequence length="115" mass="13123">MAGGFAALLLGFIGIFLPLLPTTPFILLAAFCFSNGSPRWERWLLTHPRFGPMTRQWREHRAVPRRAKQLAIAMMTVSSVGCWWVLAHPWRWMPGLCCLAVGIWLWRLPDAAPRP</sequence>
<dbReference type="PANTHER" id="PTHR35813">
    <property type="entry name" value="INNER MEMBRANE PROTEIN YBAN"/>
    <property type="match status" value="1"/>
</dbReference>
<dbReference type="PIRSF" id="PIRSF016789">
    <property type="entry name" value="DUF454"/>
    <property type="match status" value="1"/>
</dbReference>
<reference evidence="2 3" key="1">
    <citation type="submission" date="2016-04" db="EMBL/GenBank/DDBJ databases">
        <title>Complete genome sequence of natural rubber-degrading, novel Gram-negative bacterium, Rhizobacter gummiphilus strain NS21.</title>
        <authorList>
            <person name="Tabata M."/>
            <person name="Kasai D."/>
            <person name="Fukuda M."/>
        </authorList>
    </citation>
    <scope>NUCLEOTIDE SEQUENCE [LARGE SCALE GENOMIC DNA]</scope>
    <source>
        <strain evidence="2 3">NS21</strain>
    </source>
</reference>
<gene>
    <name evidence="2" type="ORF">A4W93_09940</name>
</gene>
<organism evidence="2 3">
    <name type="scientific">Piscinibacter gummiphilus</name>
    <dbReference type="NCBI Taxonomy" id="946333"/>
    <lineage>
        <taxon>Bacteria</taxon>
        <taxon>Pseudomonadati</taxon>
        <taxon>Pseudomonadota</taxon>
        <taxon>Betaproteobacteria</taxon>
        <taxon>Burkholderiales</taxon>
        <taxon>Sphaerotilaceae</taxon>
        <taxon>Piscinibacter</taxon>
    </lineage>
</organism>
<evidence type="ECO:0008006" key="4">
    <source>
        <dbReference type="Google" id="ProtNLM"/>
    </source>
</evidence>
<dbReference type="Proteomes" id="UP000193427">
    <property type="component" value="Chromosome"/>
</dbReference>
<dbReference type="OrthoDB" id="9816293at2"/>
<protein>
    <recommendedName>
        <fullName evidence="4">Inner membrane protein</fullName>
    </recommendedName>
</protein>
<dbReference type="GO" id="GO:0005886">
    <property type="term" value="C:plasma membrane"/>
    <property type="evidence" value="ECO:0007669"/>
    <property type="project" value="TreeGrafter"/>
</dbReference>
<dbReference type="Pfam" id="PF04304">
    <property type="entry name" value="DUF454"/>
    <property type="match status" value="1"/>
</dbReference>
<keyword evidence="1" id="KW-0812">Transmembrane</keyword>
<evidence type="ECO:0000313" key="3">
    <source>
        <dbReference type="Proteomes" id="UP000193427"/>
    </source>
</evidence>
<keyword evidence="3" id="KW-1185">Reference proteome</keyword>
<name>A0A1W6LHW4_9BURK</name>
<dbReference type="STRING" id="946333.A4W93_09940"/>
<keyword evidence="1" id="KW-1133">Transmembrane helix</keyword>
<evidence type="ECO:0000313" key="2">
    <source>
        <dbReference type="EMBL" id="ARN23819.1"/>
    </source>
</evidence>
<dbReference type="KEGG" id="rgu:A4W93_09940"/>
<dbReference type="AlphaFoldDB" id="A0A1W6LHW4"/>
<dbReference type="PANTHER" id="PTHR35813:SF1">
    <property type="entry name" value="INNER MEMBRANE PROTEIN YBAN"/>
    <property type="match status" value="1"/>
</dbReference>
<feature type="transmembrane region" description="Helical" evidence="1">
    <location>
        <begin position="70"/>
        <end position="86"/>
    </location>
</feature>
<keyword evidence="1" id="KW-0472">Membrane</keyword>